<name>A0ABY4JI51_9BACI</name>
<dbReference type="EMBL" id="CP096034">
    <property type="protein sequence ID" value="UPM52442.1"/>
    <property type="molecule type" value="Genomic_DNA"/>
</dbReference>
<dbReference type="Pfam" id="PF10804">
    <property type="entry name" value="DUF2538"/>
    <property type="match status" value="1"/>
</dbReference>
<dbReference type="InterPro" id="IPR024469">
    <property type="entry name" value="DUF2538"/>
</dbReference>
<dbReference type="Proteomes" id="UP000830639">
    <property type="component" value="Chromosome"/>
</dbReference>
<accession>A0ABY4JI51</accession>
<organism evidence="1 2">
    <name type="scientific">Gottfriedia acidiceleris</name>
    <dbReference type="NCBI Taxonomy" id="371036"/>
    <lineage>
        <taxon>Bacteria</taxon>
        <taxon>Bacillati</taxon>
        <taxon>Bacillota</taxon>
        <taxon>Bacilli</taxon>
        <taxon>Bacillales</taxon>
        <taxon>Bacillaceae</taxon>
        <taxon>Gottfriedia</taxon>
    </lineage>
</organism>
<evidence type="ECO:0000313" key="2">
    <source>
        <dbReference type="Proteomes" id="UP000830639"/>
    </source>
</evidence>
<evidence type="ECO:0000313" key="1">
    <source>
        <dbReference type="EMBL" id="UPM52442.1"/>
    </source>
</evidence>
<protein>
    <submittedName>
        <fullName evidence="1">DUF2538 family protein</fullName>
    </submittedName>
</protein>
<proteinExistence type="predicted"/>
<keyword evidence="2" id="KW-1185">Reference proteome</keyword>
<sequence>MYFVNEQHKINFKTLLQRFKNNKSEYICASYIAAVPEIFQLIDFSEELSGPFHWYFDNSLKTKLILGNLSKELLQLVELGLHFWTAQKFSLQNALFTWRNNKYLRDVLYQVCELKCYCKNDIFTIT</sequence>
<reference evidence="1 2" key="1">
    <citation type="submission" date="2022-04" db="EMBL/GenBank/DDBJ databases">
        <title>Mechanism of arsenic methylation and mitigation arsenic toxicity by Bacillus sp. LH14 from an Arsenic-Contaminated Paddy Soil.</title>
        <authorList>
            <person name="Wang D."/>
        </authorList>
    </citation>
    <scope>NUCLEOTIDE SEQUENCE [LARGE SCALE GENOMIC DNA]</scope>
    <source>
        <strain evidence="1 2">LH14</strain>
    </source>
</reference>
<gene>
    <name evidence="1" type="ORF">MY490_11355</name>
</gene>
<dbReference type="RefSeq" id="WP_248265815.1">
    <property type="nucleotide sequence ID" value="NZ_CP096034.1"/>
</dbReference>